<evidence type="ECO:0000259" key="12">
    <source>
        <dbReference type="Pfam" id="PF00122"/>
    </source>
</evidence>
<dbReference type="Pfam" id="PF00122">
    <property type="entry name" value="E1-E2_ATPase"/>
    <property type="match status" value="1"/>
</dbReference>
<keyword evidence="10 11" id="KW-0472">Membrane</keyword>
<protein>
    <submittedName>
        <fullName evidence="13">Copper-translocating P-type ATPase</fullName>
        <ecNumber evidence="13">3.6.3.4</ecNumber>
    </submittedName>
</protein>
<dbReference type="PANTHER" id="PTHR43520:SF8">
    <property type="entry name" value="P-TYPE CU(+) TRANSPORTER"/>
    <property type="match status" value="1"/>
</dbReference>
<dbReference type="InterPro" id="IPR008250">
    <property type="entry name" value="ATPase_P-typ_transduc_dom_A_sf"/>
</dbReference>
<evidence type="ECO:0000256" key="2">
    <source>
        <dbReference type="ARBA" id="ARBA00006024"/>
    </source>
</evidence>
<dbReference type="Proteomes" id="UP000006512">
    <property type="component" value="Unassembled WGS sequence"/>
</dbReference>
<evidence type="ECO:0000313" key="13">
    <source>
        <dbReference type="EMBL" id="EGF91179.1"/>
    </source>
</evidence>
<evidence type="ECO:0000256" key="1">
    <source>
        <dbReference type="ARBA" id="ARBA00004651"/>
    </source>
</evidence>
<dbReference type="NCBIfam" id="TIGR01511">
    <property type="entry name" value="ATPase-IB1_Cu"/>
    <property type="match status" value="1"/>
</dbReference>
<evidence type="ECO:0000256" key="11">
    <source>
        <dbReference type="RuleBase" id="RU362081"/>
    </source>
</evidence>
<feature type="transmembrane region" description="Helical" evidence="11">
    <location>
        <begin position="25"/>
        <end position="44"/>
    </location>
</feature>
<dbReference type="InterPro" id="IPR036412">
    <property type="entry name" value="HAD-like_sf"/>
</dbReference>
<feature type="domain" description="P-type ATPase A" evidence="12">
    <location>
        <begin position="160"/>
        <end position="259"/>
    </location>
</feature>
<dbReference type="InterPro" id="IPR001757">
    <property type="entry name" value="P_typ_ATPase"/>
</dbReference>
<evidence type="ECO:0000256" key="9">
    <source>
        <dbReference type="ARBA" id="ARBA00022989"/>
    </source>
</evidence>
<dbReference type="Pfam" id="PF00702">
    <property type="entry name" value="Hydrolase"/>
    <property type="match status" value="1"/>
</dbReference>
<dbReference type="STRING" id="715226.ABI_25940"/>
<gene>
    <name evidence="13" type="ORF">ABI_25940</name>
</gene>
<reference evidence="14" key="1">
    <citation type="submission" date="2011-03" db="EMBL/GenBank/DDBJ databases">
        <title>Draft genome sequence of Brevundimonas diminuta.</title>
        <authorList>
            <person name="Brown P.J.B."/>
            <person name="Buechlein A."/>
            <person name="Hemmerich C."/>
            <person name="Brun Y.V."/>
        </authorList>
    </citation>
    <scope>NUCLEOTIDE SEQUENCE [LARGE SCALE GENOMIC DNA]</scope>
    <source>
        <strain evidence="14">C19</strain>
    </source>
</reference>
<keyword evidence="5 11" id="KW-0479">Metal-binding</keyword>
<dbReference type="NCBIfam" id="TIGR01494">
    <property type="entry name" value="ATPase_P-type"/>
    <property type="match status" value="1"/>
</dbReference>
<evidence type="ECO:0000256" key="8">
    <source>
        <dbReference type="ARBA" id="ARBA00022967"/>
    </source>
</evidence>
<dbReference type="PRINTS" id="PR00119">
    <property type="entry name" value="CATATPASE"/>
</dbReference>
<organism evidence="13 14">
    <name type="scientific">Asticcacaulis biprosthecium C19</name>
    <dbReference type="NCBI Taxonomy" id="715226"/>
    <lineage>
        <taxon>Bacteria</taxon>
        <taxon>Pseudomonadati</taxon>
        <taxon>Pseudomonadota</taxon>
        <taxon>Alphaproteobacteria</taxon>
        <taxon>Caulobacterales</taxon>
        <taxon>Caulobacteraceae</taxon>
        <taxon>Asticcacaulis</taxon>
    </lineage>
</organism>
<sequence>MALEPEVVTLEAPNNHELKDMTRRLWIATALTIPVAFLAMGMHFGLNRYVPMPVSLWLQLLLATPAALWCGWPFITRGWDSVKTRNLNMFTLIALGVLVAWGYSVIAVLVPDAFPDLTGMGPDVYFEAAAVITTLVLVGQVLELKARAQTGDAIRALLKLAPATAHRLHGETEETVPLDAIVVGDLLRVRPGEKIPTDGEVVEGTSHLDESMLTGEPMPQTKAKGDKVTGATINQTGSFVMRATRVGNDTLLAQIVARVGQAQRSRAPIQRMADQVSAWFVPAVIIIAALTFAAWLLLGAEPKLGHAMLNAIAVLIIACPCALGLATPMSIMAGTGRAAHMGILIRDAAALEAFESIDTLVFDKTGTLTEGRPKLTDVKSSGDISEDRLLSLAASIEALSEHPIAMAIVAGAKERGAAILAVTDFDSPTGKGVVGKVEGVIVALGNTALVGEDATLLELARPLRDQGQTVVYVTIDGKPAGVISVADPVKPSTQAALKALHARDIRIVMLTGDNEATAKAVAKTLGIDEIRADVLPNQKADVIEDLIRRGRKVAMAGDGVNDAPALAAATVGIAMGNGTDIAMESAGITLIKGDLGGIAKAHALSRLVMRNIKQNLVFAFAYNVVGIPIAAGVLYPSFGILLSPIIASAAMALSSVSVIANSLRIGSARIET</sequence>
<dbReference type="SFLD" id="SFLDS00003">
    <property type="entry name" value="Haloacid_Dehalogenase"/>
    <property type="match status" value="1"/>
</dbReference>
<keyword evidence="9 11" id="KW-1133">Transmembrane helix</keyword>
<dbReference type="SUPFAM" id="SSF81660">
    <property type="entry name" value="Metal cation-transporting ATPase, ATP-binding domain N"/>
    <property type="match status" value="1"/>
</dbReference>
<feature type="transmembrane region" description="Helical" evidence="11">
    <location>
        <begin position="124"/>
        <end position="142"/>
    </location>
</feature>
<accession>F4QPC1</accession>
<dbReference type="InterPro" id="IPR059000">
    <property type="entry name" value="ATPase_P-type_domA"/>
</dbReference>
<keyword evidence="13" id="KW-0378">Hydrolase</keyword>
<keyword evidence="3 11" id="KW-1003">Cell membrane</keyword>
<evidence type="ECO:0000256" key="6">
    <source>
        <dbReference type="ARBA" id="ARBA00022741"/>
    </source>
</evidence>
<evidence type="ECO:0000313" key="14">
    <source>
        <dbReference type="Proteomes" id="UP000006512"/>
    </source>
</evidence>
<comment type="subcellular location">
    <subcellularLocation>
        <location evidence="1">Cell membrane</location>
        <topology evidence="1">Multi-pass membrane protein</topology>
    </subcellularLocation>
</comment>
<dbReference type="SUPFAM" id="SSF81653">
    <property type="entry name" value="Calcium ATPase, transduction domain A"/>
    <property type="match status" value="1"/>
</dbReference>
<dbReference type="Gene3D" id="3.40.50.1000">
    <property type="entry name" value="HAD superfamily/HAD-like"/>
    <property type="match status" value="1"/>
</dbReference>
<dbReference type="SFLD" id="SFLDG00002">
    <property type="entry name" value="C1.7:_P-type_atpase_like"/>
    <property type="match status" value="1"/>
</dbReference>
<feature type="transmembrane region" description="Helical" evidence="11">
    <location>
        <begin position="87"/>
        <end position="109"/>
    </location>
</feature>
<feature type="transmembrane region" description="Helical" evidence="11">
    <location>
        <begin position="276"/>
        <end position="298"/>
    </location>
</feature>
<evidence type="ECO:0000256" key="3">
    <source>
        <dbReference type="ARBA" id="ARBA00022475"/>
    </source>
</evidence>
<dbReference type="FunFam" id="2.70.150.10:FF:000020">
    <property type="entry name" value="Copper-exporting P-type ATPase A"/>
    <property type="match status" value="1"/>
</dbReference>
<comment type="similarity">
    <text evidence="2 11">Belongs to the cation transport ATPase (P-type) (TC 3.A.3) family. Type IB subfamily.</text>
</comment>
<dbReference type="EMBL" id="GL883078">
    <property type="protein sequence ID" value="EGF91179.1"/>
    <property type="molecule type" value="Genomic_DNA"/>
</dbReference>
<dbReference type="PANTHER" id="PTHR43520">
    <property type="entry name" value="ATP7, ISOFORM B"/>
    <property type="match status" value="1"/>
</dbReference>
<dbReference type="SUPFAM" id="SSF81665">
    <property type="entry name" value="Calcium ATPase, transmembrane domain M"/>
    <property type="match status" value="1"/>
</dbReference>
<dbReference type="PROSITE" id="PS00154">
    <property type="entry name" value="ATPASE_E1_E2"/>
    <property type="match status" value="1"/>
</dbReference>
<keyword evidence="4 11" id="KW-0812">Transmembrane</keyword>
<dbReference type="AlphaFoldDB" id="F4QPC1"/>
<dbReference type="GO" id="GO:0016887">
    <property type="term" value="F:ATP hydrolysis activity"/>
    <property type="evidence" value="ECO:0007669"/>
    <property type="project" value="InterPro"/>
</dbReference>
<dbReference type="GO" id="GO:0005524">
    <property type="term" value="F:ATP binding"/>
    <property type="evidence" value="ECO:0007669"/>
    <property type="project" value="UniProtKB-UniRule"/>
</dbReference>
<keyword evidence="14" id="KW-1185">Reference proteome</keyword>
<dbReference type="GO" id="GO:0005507">
    <property type="term" value="F:copper ion binding"/>
    <property type="evidence" value="ECO:0007669"/>
    <property type="project" value="TreeGrafter"/>
</dbReference>
<dbReference type="SFLD" id="SFLDF00027">
    <property type="entry name" value="p-type_atpase"/>
    <property type="match status" value="1"/>
</dbReference>
<dbReference type="GO" id="GO:0043682">
    <property type="term" value="F:P-type divalent copper transporter activity"/>
    <property type="evidence" value="ECO:0007669"/>
    <property type="project" value="TreeGrafter"/>
</dbReference>
<feature type="transmembrane region" description="Helical" evidence="11">
    <location>
        <begin position="616"/>
        <end position="635"/>
    </location>
</feature>
<proteinExistence type="inferred from homology"/>
<dbReference type="SUPFAM" id="SSF56784">
    <property type="entry name" value="HAD-like"/>
    <property type="match status" value="1"/>
</dbReference>
<name>F4QPC1_9CAUL</name>
<dbReference type="EC" id="3.6.3.4" evidence="13"/>
<keyword evidence="6 11" id="KW-0547">Nucleotide-binding</keyword>
<dbReference type="CDD" id="cd02094">
    <property type="entry name" value="P-type_ATPase_Cu-like"/>
    <property type="match status" value="1"/>
</dbReference>
<dbReference type="NCBIfam" id="TIGR01525">
    <property type="entry name" value="ATPase-IB_hvy"/>
    <property type="match status" value="1"/>
</dbReference>
<evidence type="ECO:0000256" key="10">
    <source>
        <dbReference type="ARBA" id="ARBA00023136"/>
    </source>
</evidence>
<dbReference type="GO" id="GO:0060003">
    <property type="term" value="P:copper ion export"/>
    <property type="evidence" value="ECO:0007669"/>
    <property type="project" value="UniProtKB-ARBA"/>
</dbReference>
<dbReference type="InterPro" id="IPR018303">
    <property type="entry name" value="ATPase_P-typ_P_site"/>
</dbReference>
<evidence type="ECO:0000256" key="7">
    <source>
        <dbReference type="ARBA" id="ARBA00022840"/>
    </source>
</evidence>
<dbReference type="PRINTS" id="PR00943">
    <property type="entry name" value="CUATPASE"/>
</dbReference>
<dbReference type="Gene3D" id="3.40.1110.10">
    <property type="entry name" value="Calcium-transporting ATPase, cytoplasmic domain N"/>
    <property type="match status" value="1"/>
</dbReference>
<dbReference type="InterPro" id="IPR023299">
    <property type="entry name" value="ATPase_P-typ_cyto_dom_N"/>
</dbReference>
<dbReference type="eggNOG" id="COG2217">
    <property type="taxonomic scope" value="Bacteria"/>
</dbReference>
<feature type="transmembrane region" description="Helical" evidence="11">
    <location>
        <begin position="56"/>
        <end position="75"/>
    </location>
</feature>
<feature type="transmembrane region" description="Helical" evidence="11">
    <location>
        <begin position="304"/>
        <end position="327"/>
    </location>
</feature>
<feature type="transmembrane region" description="Helical" evidence="11">
    <location>
        <begin position="641"/>
        <end position="660"/>
    </location>
</feature>
<keyword evidence="8" id="KW-1278">Translocase</keyword>
<dbReference type="InterPro" id="IPR023214">
    <property type="entry name" value="HAD_sf"/>
</dbReference>
<dbReference type="GO" id="GO:0005886">
    <property type="term" value="C:plasma membrane"/>
    <property type="evidence" value="ECO:0007669"/>
    <property type="project" value="UniProtKB-SubCell"/>
</dbReference>
<dbReference type="InterPro" id="IPR044492">
    <property type="entry name" value="P_typ_ATPase_HD_dom"/>
</dbReference>
<evidence type="ECO:0000256" key="4">
    <source>
        <dbReference type="ARBA" id="ARBA00022692"/>
    </source>
</evidence>
<evidence type="ECO:0000256" key="5">
    <source>
        <dbReference type="ARBA" id="ARBA00022723"/>
    </source>
</evidence>
<dbReference type="Gene3D" id="2.70.150.10">
    <property type="entry name" value="Calcium-transporting ATPase, cytoplasmic transduction domain A"/>
    <property type="match status" value="1"/>
</dbReference>
<dbReference type="InterPro" id="IPR027256">
    <property type="entry name" value="P-typ_ATPase_IB"/>
</dbReference>
<dbReference type="InterPro" id="IPR023298">
    <property type="entry name" value="ATPase_P-typ_TM_dom_sf"/>
</dbReference>
<dbReference type="GO" id="GO:0055070">
    <property type="term" value="P:copper ion homeostasis"/>
    <property type="evidence" value="ECO:0007669"/>
    <property type="project" value="TreeGrafter"/>
</dbReference>
<dbReference type="HOGENOM" id="CLU_001771_0_3_5"/>
<keyword evidence="7 11" id="KW-0067">ATP-binding</keyword>